<protein>
    <submittedName>
        <fullName evidence="2">Uncharacterized protein</fullName>
    </submittedName>
</protein>
<proteinExistence type="predicted"/>
<feature type="transmembrane region" description="Helical" evidence="1">
    <location>
        <begin position="28"/>
        <end position="48"/>
    </location>
</feature>
<keyword evidence="3" id="KW-1185">Reference proteome</keyword>
<dbReference type="Proteomes" id="UP001223886">
    <property type="component" value="Unassembled WGS sequence"/>
</dbReference>
<evidence type="ECO:0000313" key="3">
    <source>
        <dbReference type="Proteomes" id="UP001223886"/>
    </source>
</evidence>
<keyword evidence="1" id="KW-1133">Transmembrane helix</keyword>
<name>A0ABT9M2J9_9THEO</name>
<dbReference type="EMBL" id="JAURUP010000006">
    <property type="protein sequence ID" value="MDP9750361.1"/>
    <property type="molecule type" value="Genomic_DNA"/>
</dbReference>
<feature type="transmembrane region" description="Helical" evidence="1">
    <location>
        <begin position="68"/>
        <end position="86"/>
    </location>
</feature>
<evidence type="ECO:0000256" key="1">
    <source>
        <dbReference type="SAM" id="Phobius"/>
    </source>
</evidence>
<accession>A0ABT9M2J9</accession>
<organism evidence="2 3">
    <name type="scientific">Thermoanaerobacter pentosaceus</name>
    <dbReference type="NCBI Taxonomy" id="694059"/>
    <lineage>
        <taxon>Bacteria</taxon>
        <taxon>Bacillati</taxon>
        <taxon>Bacillota</taxon>
        <taxon>Clostridia</taxon>
        <taxon>Thermoanaerobacterales</taxon>
        <taxon>Thermoanaerobacteraceae</taxon>
        <taxon>Thermoanaerobacter</taxon>
    </lineage>
</organism>
<reference evidence="2 3" key="1">
    <citation type="submission" date="2023-07" db="EMBL/GenBank/DDBJ databases">
        <title>Genomic Encyclopedia of Type Strains, Phase IV (KMG-IV): sequencing the most valuable type-strain genomes for metagenomic binning, comparative biology and taxonomic classification.</title>
        <authorList>
            <person name="Goeker M."/>
        </authorList>
    </citation>
    <scope>NUCLEOTIDE SEQUENCE [LARGE SCALE GENOMIC DNA]</scope>
    <source>
        <strain evidence="2 3">DSM 25963</strain>
    </source>
</reference>
<keyword evidence="1" id="KW-0812">Transmembrane</keyword>
<dbReference type="RefSeq" id="WP_307680973.1">
    <property type="nucleotide sequence ID" value="NZ_JAURUP010000006.1"/>
</dbReference>
<sequence>MSKLEKLNQKLLALEVYLMPKLKKIKEFFLFVYTGMFLLLPVMSFAEPDVSGEATKLQQNIIPVVKDASLYLGVILVFVGLIMWAVKLVVAHGNPHKRSEILESGGWLIAATIVLGLIGIIFNLVISIAGLGNYSKVQP</sequence>
<gene>
    <name evidence="2" type="ORF">J2S24_000829</name>
</gene>
<feature type="transmembrane region" description="Helical" evidence="1">
    <location>
        <begin position="107"/>
        <end position="131"/>
    </location>
</feature>
<comment type="caution">
    <text evidence="2">The sequence shown here is derived from an EMBL/GenBank/DDBJ whole genome shotgun (WGS) entry which is preliminary data.</text>
</comment>
<keyword evidence="1" id="KW-0472">Membrane</keyword>
<evidence type="ECO:0000313" key="2">
    <source>
        <dbReference type="EMBL" id="MDP9750361.1"/>
    </source>
</evidence>